<evidence type="ECO:0000313" key="2">
    <source>
        <dbReference type="Proteomes" id="UP000198373"/>
    </source>
</evidence>
<accession>A0A239ILD7</accession>
<dbReference type="AlphaFoldDB" id="A0A239ILD7"/>
<reference evidence="2" key="1">
    <citation type="submission" date="2017-06" db="EMBL/GenBank/DDBJ databases">
        <authorList>
            <person name="Varghese N."/>
            <person name="Submissions S."/>
        </authorList>
    </citation>
    <scope>NUCLEOTIDE SEQUENCE [LARGE SCALE GENOMIC DNA]</scope>
    <source>
        <strain evidence="2">DSM 46839</strain>
    </source>
</reference>
<organism evidence="1 2">
    <name type="scientific">Geodermatophilus pulveris</name>
    <dbReference type="NCBI Taxonomy" id="1564159"/>
    <lineage>
        <taxon>Bacteria</taxon>
        <taxon>Bacillati</taxon>
        <taxon>Actinomycetota</taxon>
        <taxon>Actinomycetes</taxon>
        <taxon>Geodermatophilales</taxon>
        <taxon>Geodermatophilaceae</taxon>
        <taxon>Geodermatophilus</taxon>
    </lineage>
</organism>
<name>A0A239ILD7_9ACTN</name>
<gene>
    <name evidence="1" type="ORF">SAMN06893096_11137</name>
</gene>
<evidence type="ECO:0008006" key="3">
    <source>
        <dbReference type="Google" id="ProtNLM"/>
    </source>
</evidence>
<proteinExistence type="predicted"/>
<dbReference type="Proteomes" id="UP000198373">
    <property type="component" value="Unassembled WGS sequence"/>
</dbReference>
<evidence type="ECO:0000313" key="1">
    <source>
        <dbReference type="EMBL" id="SNS94038.1"/>
    </source>
</evidence>
<dbReference type="OrthoDB" id="4943016at2"/>
<protein>
    <recommendedName>
        <fullName evidence="3">(2Fe-2S) ferredoxin</fullName>
    </recommendedName>
</protein>
<dbReference type="EMBL" id="FZOO01000011">
    <property type="protein sequence ID" value="SNS94038.1"/>
    <property type="molecule type" value="Genomic_DNA"/>
</dbReference>
<sequence length="136" mass="13894">MAVPDRTDPGGPLVAVCVGHRCAALCTLAGTEDLVPRLRRAVRETAGAVLVTADCTGVCALGTVAAVAHRDGPTLRTRDAVWLTGVQDAERAAALADWVRAGGPGPVRDPHLEVPGPLADAVAGLGRPPRLEPRGS</sequence>
<keyword evidence="2" id="KW-1185">Reference proteome</keyword>
<dbReference type="RefSeq" id="WP_089307082.1">
    <property type="nucleotide sequence ID" value="NZ_FZOO01000011.1"/>
</dbReference>